<dbReference type="EMBL" id="JAKLMC020000019">
    <property type="protein sequence ID" value="KAK5951714.1"/>
    <property type="molecule type" value="Genomic_DNA"/>
</dbReference>
<evidence type="ECO:0000313" key="4">
    <source>
        <dbReference type="Proteomes" id="UP001316803"/>
    </source>
</evidence>
<organism evidence="3 4">
    <name type="scientific">Knufia fluminis</name>
    <dbReference type="NCBI Taxonomy" id="191047"/>
    <lineage>
        <taxon>Eukaryota</taxon>
        <taxon>Fungi</taxon>
        <taxon>Dikarya</taxon>
        <taxon>Ascomycota</taxon>
        <taxon>Pezizomycotina</taxon>
        <taxon>Eurotiomycetes</taxon>
        <taxon>Chaetothyriomycetidae</taxon>
        <taxon>Chaetothyriales</taxon>
        <taxon>Trichomeriaceae</taxon>
        <taxon>Knufia</taxon>
    </lineage>
</organism>
<sequence>MTAVATTTRVDPTVMDQPMDGSRIIENINATIAARYTLANPVTLPSATSQLCPACKSMFNSESTTSSPQASFEDGRRPGEATHQSLASVAEAAKRGCHLCVTVYMNLDPSALRAFKRYIDLTQGGRSSPDSNDGSLSRGFVSINPIARDQARLGFRWVPIPGAVTSPDAKGKSADARATYFQRNESQITVRTDSSSGAAGRMEPELSVELIIMNPIYAVEPGVRTIGSTATSTSSDECFEIARQWLEDCSFNHMKCSANEGAGPIQKPTYVLDVTVKGPRGAPGIKLIDGQFLDPFTEYVTLSHCWGISRDPNMKRIRLHKKTLAALRQGVACSSLPKTFAEAAVATAKLGYRYLWIDALCIMHDSEKAVLEEVANMHRIYGDATLNLSATGATDDSAGLFFNRNVLALQPATVEVGDGFGITSGSYKILRSTIWDDLVDTSPIAQRAWIFQERCLSKRTLHFTRNELLWECQQMCCSEVFPKGLPVTMKNATEQELRNNGAGPSPTSPASTESRSLLPMPKISFNKRTHHQRTGNWHTLVEMYTEGRQTYTSDKLLGISGLARQYLSRNRLRPSDYAAGIWRPSMPHSLLWRVHDGGKRPGKYRAPSWTWASIDGRVSSPAPSAASKQTCLEVIDVSLNMKNNDPLGLCEGGSIKVRGFMGKGSLKRTRDYWGHCSFSLAVSRTISEVRFENAWFDERLPRLSDESAGIMVETLEVYLLPVIDVMDRVEGLILCATMKKGTFKRLGIFEIGNGNAQMGFGVSPEVKGPIQENWDRFKQVMKGDSEMMNFEERLDHTNAYWFASDYTYTINIV</sequence>
<evidence type="ECO:0000259" key="2">
    <source>
        <dbReference type="Pfam" id="PF06985"/>
    </source>
</evidence>
<feature type="domain" description="Heterokaryon incompatibility" evidence="2">
    <location>
        <begin position="299"/>
        <end position="453"/>
    </location>
</feature>
<proteinExistence type="predicted"/>
<reference evidence="3 4" key="1">
    <citation type="submission" date="2022-12" db="EMBL/GenBank/DDBJ databases">
        <title>Genomic features and morphological characterization of a novel Knufia sp. strain isolated from spacecraft assembly facility.</title>
        <authorList>
            <person name="Teixeira M."/>
            <person name="Chander A.M."/>
            <person name="Stajich J.E."/>
            <person name="Venkateswaran K."/>
        </authorList>
    </citation>
    <scope>NUCLEOTIDE SEQUENCE [LARGE SCALE GENOMIC DNA]</scope>
    <source>
        <strain evidence="3 4">FJI-L2-BK-P2</strain>
    </source>
</reference>
<feature type="region of interest" description="Disordered" evidence="1">
    <location>
        <begin position="497"/>
        <end position="516"/>
    </location>
</feature>
<gene>
    <name evidence="3" type="ORF">OHC33_007393</name>
</gene>
<dbReference type="PANTHER" id="PTHR33112:SF8">
    <property type="entry name" value="HETEROKARYON INCOMPATIBILITY DOMAIN-CONTAINING PROTEIN"/>
    <property type="match status" value="1"/>
</dbReference>
<comment type="caution">
    <text evidence="3">The sequence shown here is derived from an EMBL/GenBank/DDBJ whole genome shotgun (WGS) entry which is preliminary data.</text>
</comment>
<keyword evidence="4" id="KW-1185">Reference proteome</keyword>
<accession>A0AAN8EBT0</accession>
<dbReference type="AlphaFoldDB" id="A0AAN8EBT0"/>
<evidence type="ECO:0000313" key="3">
    <source>
        <dbReference type="EMBL" id="KAK5951714.1"/>
    </source>
</evidence>
<feature type="region of interest" description="Disordered" evidence="1">
    <location>
        <begin position="63"/>
        <end position="84"/>
    </location>
</feature>
<dbReference type="PANTHER" id="PTHR33112">
    <property type="entry name" value="DOMAIN PROTEIN, PUTATIVE-RELATED"/>
    <property type="match status" value="1"/>
</dbReference>
<name>A0AAN8EBT0_9EURO</name>
<dbReference type="Proteomes" id="UP001316803">
    <property type="component" value="Unassembled WGS sequence"/>
</dbReference>
<evidence type="ECO:0000256" key="1">
    <source>
        <dbReference type="SAM" id="MobiDB-lite"/>
    </source>
</evidence>
<dbReference type="Pfam" id="PF06985">
    <property type="entry name" value="HET"/>
    <property type="match status" value="1"/>
</dbReference>
<protein>
    <recommendedName>
        <fullName evidence="2">Heterokaryon incompatibility domain-containing protein</fullName>
    </recommendedName>
</protein>
<dbReference type="InterPro" id="IPR010730">
    <property type="entry name" value="HET"/>
</dbReference>